<gene>
    <name evidence="4" type="ORF">MBAV_004315</name>
</gene>
<evidence type="ECO:0000313" key="5">
    <source>
        <dbReference type="Proteomes" id="UP000033423"/>
    </source>
</evidence>
<dbReference type="PANTHER" id="PTHR35089:SF1">
    <property type="entry name" value="CHAPERONE PROTEIN SKP"/>
    <property type="match status" value="1"/>
</dbReference>
<comment type="similarity">
    <text evidence="1">Belongs to the Skp family.</text>
</comment>
<dbReference type="Gene3D" id="3.30.910.20">
    <property type="entry name" value="Skp domain"/>
    <property type="match status" value="1"/>
</dbReference>
<sequence>MKRVLTALIAVVVAVVVMTFFNGAVMAQSGGGQKLAFVDVQKVLTDSEPGKKAKASLETYVKSHQGKIDEKEKAIEKLKEEIEKKGTALSEDAKKKKQDEIQSMMRDLKRMASDAQEDIRKKESEITKDVFKDIKDVISAVGKEEGYSAIMDNNVLLYSGDGVDVTEKVIKKYNELGKKTTK</sequence>
<dbReference type="InterPro" id="IPR005632">
    <property type="entry name" value="Chaperone_Skp"/>
</dbReference>
<dbReference type="AlphaFoldDB" id="A0A0F3GNE6"/>
<dbReference type="GO" id="GO:0051082">
    <property type="term" value="F:unfolded protein binding"/>
    <property type="evidence" value="ECO:0007669"/>
    <property type="project" value="InterPro"/>
</dbReference>
<dbReference type="SMART" id="SM00935">
    <property type="entry name" value="OmpH"/>
    <property type="match status" value="1"/>
</dbReference>
<dbReference type="EMBL" id="LACI01001864">
    <property type="protein sequence ID" value="KJU83494.1"/>
    <property type="molecule type" value="Genomic_DNA"/>
</dbReference>
<dbReference type="SUPFAM" id="SSF111384">
    <property type="entry name" value="OmpH-like"/>
    <property type="match status" value="1"/>
</dbReference>
<keyword evidence="3" id="KW-0175">Coiled coil</keyword>
<comment type="caution">
    <text evidence="4">The sequence shown here is derived from an EMBL/GenBank/DDBJ whole genome shotgun (WGS) entry which is preliminary data.</text>
</comment>
<dbReference type="PANTHER" id="PTHR35089">
    <property type="entry name" value="CHAPERONE PROTEIN SKP"/>
    <property type="match status" value="1"/>
</dbReference>
<dbReference type="GO" id="GO:0050821">
    <property type="term" value="P:protein stabilization"/>
    <property type="evidence" value="ECO:0007669"/>
    <property type="project" value="TreeGrafter"/>
</dbReference>
<reference evidence="4 5" key="1">
    <citation type="submission" date="2015-02" db="EMBL/GenBank/DDBJ databases">
        <title>Single-cell genomics of uncultivated deep-branching MTB reveals a conserved set of magnetosome genes.</title>
        <authorList>
            <person name="Kolinko S."/>
            <person name="Richter M."/>
            <person name="Glockner F.O."/>
            <person name="Brachmann A."/>
            <person name="Schuler D."/>
        </authorList>
    </citation>
    <scope>NUCLEOTIDE SEQUENCE [LARGE SCALE GENOMIC DNA]</scope>
    <source>
        <strain evidence="4">TM-1</strain>
    </source>
</reference>
<feature type="coiled-coil region" evidence="3">
    <location>
        <begin position="61"/>
        <end position="125"/>
    </location>
</feature>
<evidence type="ECO:0000256" key="3">
    <source>
        <dbReference type="SAM" id="Coils"/>
    </source>
</evidence>
<organism evidence="4 5">
    <name type="scientific">Candidatus Magnetobacterium bavaricum</name>
    <dbReference type="NCBI Taxonomy" id="29290"/>
    <lineage>
        <taxon>Bacteria</taxon>
        <taxon>Pseudomonadati</taxon>
        <taxon>Nitrospirota</taxon>
        <taxon>Thermodesulfovibrionia</taxon>
        <taxon>Thermodesulfovibrionales</taxon>
        <taxon>Candidatus Magnetobacteriaceae</taxon>
        <taxon>Candidatus Magnetobacterium</taxon>
    </lineage>
</organism>
<accession>A0A0F3GNE6</accession>
<evidence type="ECO:0000313" key="4">
    <source>
        <dbReference type="EMBL" id="KJU83494.1"/>
    </source>
</evidence>
<dbReference type="GO" id="GO:0005829">
    <property type="term" value="C:cytosol"/>
    <property type="evidence" value="ECO:0007669"/>
    <property type="project" value="TreeGrafter"/>
</dbReference>
<proteinExistence type="inferred from homology"/>
<keyword evidence="2" id="KW-0732">Signal</keyword>
<dbReference type="Proteomes" id="UP000033423">
    <property type="component" value="Unassembled WGS sequence"/>
</dbReference>
<keyword evidence="5" id="KW-1185">Reference proteome</keyword>
<dbReference type="Pfam" id="PF03938">
    <property type="entry name" value="OmpH"/>
    <property type="match status" value="1"/>
</dbReference>
<protein>
    <submittedName>
        <fullName evidence="4">Outer membrane chaperone Skp (OmpH)</fullName>
    </submittedName>
</protein>
<dbReference type="InterPro" id="IPR024930">
    <property type="entry name" value="Skp_dom_sf"/>
</dbReference>
<evidence type="ECO:0000256" key="1">
    <source>
        <dbReference type="ARBA" id="ARBA00009091"/>
    </source>
</evidence>
<evidence type="ECO:0000256" key="2">
    <source>
        <dbReference type="ARBA" id="ARBA00022729"/>
    </source>
</evidence>
<name>A0A0F3GNE6_9BACT</name>